<dbReference type="InterPro" id="IPR050950">
    <property type="entry name" value="HTH-type_LysR_regulators"/>
</dbReference>
<dbReference type="EMBL" id="VDUZ01000017">
    <property type="protein sequence ID" value="TXL74695.1"/>
    <property type="molecule type" value="Genomic_DNA"/>
</dbReference>
<comment type="caution">
    <text evidence="6">The sequence shown here is derived from an EMBL/GenBank/DDBJ whole genome shotgun (WGS) entry which is preliminary data.</text>
</comment>
<evidence type="ECO:0000259" key="5">
    <source>
        <dbReference type="PROSITE" id="PS50931"/>
    </source>
</evidence>
<evidence type="ECO:0000256" key="4">
    <source>
        <dbReference type="ARBA" id="ARBA00023163"/>
    </source>
</evidence>
<dbReference type="Pfam" id="PF03466">
    <property type="entry name" value="LysR_substrate"/>
    <property type="match status" value="1"/>
</dbReference>
<dbReference type="OrthoDB" id="9785974at2"/>
<accession>A0A5C8PMV7</accession>
<organism evidence="6 7">
    <name type="scientific">Vineibacter terrae</name>
    <dbReference type="NCBI Taxonomy" id="2586908"/>
    <lineage>
        <taxon>Bacteria</taxon>
        <taxon>Pseudomonadati</taxon>
        <taxon>Pseudomonadota</taxon>
        <taxon>Alphaproteobacteria</taxon>
        <taxon>Hyphomicrobiales</taxon>
        <taxon>Vineibacter</taxon>
    </lineage>
</organism>
<proteinExistence type="inferred from homology"/>
<sequence>MRFDLTDLRLFVHVAEAASITRGAAGAHMALASASARIQGMEQALGAALLQRGRRGVTLTPAGQALLHHARLVLQQVEHMRAELGAYASGLRGHVRLWSNTAALSEFLPEALAAYLARHPNIDIDVQERPSYAITQAVAGGFADIGIVTDAADLTGLESLPFALDRLVLVAPRGHRLARHRQVAFREAARYPFVTLGTDNPLQEYISRHASRAGAPPQSRIQMRSFEAICRLVANGVGIGVVSETAARRYRRALRFATVALSDPWALRRLVICTRRLDALPVHARRLVEHLKATA</sequence>
<dbReference type="SUPFAM" id="SSF53850">
    <property type="entry name" value="Periplasmic binding protein-like II"/>
    <property type="match status" value="1"/>
</dbReference>
<dbReference type="Gene3D" id="3.40.190.290">
    <property type="match status" value="1"/>
</dbReference>
<evidence type="ECO:0000313" key="6">
    <source>
        <dbReference type="EMBL" id="TXL74695.1"/>
    </source>
</evidence>
<dbReference type="FunFam" id="1.10.10.10:FF:000001">
    <property type="entry name" value="LysR family transcriptional regulator"/>
    <property type="match status" value="1"/>
</dbReference>
<dbReference type="InterPro" id="IPR036388">
    <property type="entry name" value="WH-like_DNA-bd_sf"/>
</dbReference>
<gene>
    <name evidence="6" type="ORF">FHP25_16410</name>
</gene>
<evidence type="ECO:0000313" key="7">
    <source>
        <dbReference type="Proteomes" id="UP000321638"/>
    </source>
</evidence>
<dbReference type="Gene3D" id="1.10.10.10">
    <property type="entry name" value="Winged helix-like DNA-binding domain superfamily/Winged helix DNA-binding domain"/>
    <property type="match status" value="1"/>
</dbReference>
<comment type="similarity">
    <text evidence="1">Belongs to the LysR transcriptional regulatory family.</text>
</comment>
<dbReference type="PANTHER" id="PTHR30419:SF2">
    <property type="entry name" value="LYSR FAMILY TRANSCRIPTIONAL REGULATOR"/>
    <property type="match status" value="1"/>
</dbReference>
<dbReference type="InterPro" id="IPR005119">
    <property type="entry name" value="LysR_subst-bd"/>
</dbReference>
<keyword evidence="3" id="KW-0238">DNA-binding</keyword>
<dbReference type="InterPro" id="IPR036390">
    <property type="entry name" value="WH_DNA-bd_sf"/>
</dbReference>
<dbReference type="Pfam" id="PF00126">
    <property type="entry name" value="HTH_1"/>
    <property type="match status" value="1"/>
</dbReference>
<reference evidence="6 7" key="1">
    <citation type="submission" date="2019-06" db="EMBL/GenBank/DDBJ databases">
        <title>New taxonomy in bacterial strain CC-CFT640, isolated from vineyard.</title>
        <authorList>
            <person name="Lin S.-Y."/>
            <person name="Tsai C.-F."/>
            <person name="Young C.-C."/>
        </authorList>
    </citation>
    <scope>NUCLEOTIDE SEQUENCE [LARGE SCALE GENOMIC DNA]</scope>
    <source>
        <strain evidence="6 7">CC-CFT640</strain>
    </source>
</reference>
<name>A0A5C8PMV7_9HYPH</name>
<dbReference type="SUPFAM" id="SSF46785">
    <property type="entry name" value="Winged helix' DNA-binding domain"/>
    <property type="match status" value="1"/>
</dbReference>
<dbReference type="RefSeq" id="WP_147848064.1">
    <property type="nucleotide sequence ID" value="NZ_VDUZ01000017.1"/>
</dbReference>
<dbReference type="Proteomes" id="UP000321638">
    <property type="component" value="Unassembled WGS sequence"/>
</dbReference>
<dbReference type="GO" id="GO:0005829">
    <property type="term" value="C:cytosol"/>
    <property type="evidence" value="ECO:0007669"/>
    <property type="project" value="TreeGrafter"/>
</dbReference>
<feature type="domain" description="HTH lysR-type" evidence="5">
    <location>
        <begin position="3"/>
        <end position="60"/>
    </location>
</feature>
<keyword evidence="4" id="KW-0804">Transcription</keyword>
<dbReference type="PROSITE" id="PS50931">
    <property type="entry name" value="HTH_LYSR"/>
    <property type="match status" value="1"/>
</dbReference>
<dbReference type="PANTHER" id="PTHR30419">
    <property type="entry name" value="HTH-TYPE TRANSCRIPTIONAL REGULATOR YBHD"/>
    <property type="match status" value="1"/>
</dbReference>
<dbReference type="GO" id="GO:0003677">
    <property type="term" value="F:DNA binding"/>
    <property type="evidence" value="ECO:0007669"/>
    <property type="project" value="UniProtKB-KW"/>
</dbReference>
<dbReference type="CDD" id="cd08421">
    <property type="entry name" value="PBP2_LTTR_like_1"/>
    <property type="match status" value="1"/>
</dbReference>
<keyword evidence="7" id="KW-1185">Reference proteome</keyword>
<dbReference type="InterPro" id="IPR000847">
    <property type="entry name" value="LysR_HTH_N"/>
</dbReference>
<dbReference type="GO" id="GO:0003700">
    <property type="term" value="F:DNA-binding transcription factor activity"/>
    <property type="evidence" value="ECO:0007669"/>
    <property type="project" value="InterPro"/>
</dbReference>
<evidence type="ECO:0000256" key="2">
    <source>
        <dbReference type="ARBA" id="ARBA00023015"/>
    </source>
</evidence>
<protein>
    <submittedName>
        <fullName evidence="6">LysR family transcriptional regulator</fullName>
    </submittedName>
</protein>
<dbReference type="AlphaFoldDB" id="A0A5C8PMV7"/>
<keyword evidence="2" id="KW-0805">Transcription regulation</keyword>
<evidence type="ECO:0000256" key="3">
    <source>
        <dbReference type="ARBA" id="ARBA00023125"/>
    </source>
</evidence>
<evidence type="ECO:0000256" key="1">
    <source>
        <dbReference type="ARBA" id="ARBA00009437"/>
    </source>
</evidence>